<dbReference type="GeneID" id="115634202"/>
<dbReference type="RefSeq" id="XP_030387649.1">
    <property type="nucleotide sequence ID" value="XM_030531789.1"/>
</dbReference>
<keyword evidence="1" id="KW-0472">Membrane</keyword>
<name>A0A6J2UGV8_DROLE</name>
<proteinExistence type="predicted"/>
<evidence type="ECO:0000256" key="1">
    <source>
        <dbReference type="SAM" id="Phobius"/>
    </source>
</evidence>
<evidence type="ECO:0000313" key="2">
    <source>
        <dbReference type="Proteomes" id="UP000504634"/>
    </source>
</evidence>
<organism evidence="2 3">
    <name type="scientific">Drosophila lebanonensis</name>
    <name type="common">Fruit fly</name>
    <name type="synonym">Scaptodrosophila lebanonensis</name>
    <dbReference type="NCBI Taxonomy" id="7225"/>
    <lineage>
        <taxon>Eukaryota</taxon>
        <taxon>Metazoa</taxon>
        <taxon>Ecdysozoa</taxon>
        <taxon>Arthropoda</taxon>
        <taxon>Hexapoda</taxon>
        <taxon>Insecta</taxon>
        <taxon>Pterygota</taxon>
        <taxon>Neoptera</taxon>
        <taxon>Endopterygota</taxon>
        <taxon>Diptera</taxon>
        <taxon>Brachycera</taxon>
        <taxon>Muscomorpha</taxon>
        <taxon>Ephydroidea</taxon>
        <taxon>Drosophilidae</taxon>
        <taxon>Scaptodrosophila</taxon>
    </lineage>
</organism>
<feature type="transmembrane region" description="Helical" evidence="1">
    <location>
        <begin position="146"/>
        <end position="169"/>
    </location>
</feature>
<feature type="transmembrane region" description="Helical" evidence="1">
    <location>
        <begin position="111"/>
        <end position="134"/>
    </location>
</feature>
<keyword evidence="1" id="KW-0812">Transmembrane</keyword>
<evidence type="ECO:0000313" key="3">
    <source>
        <dbReference type="RefSeq" id="XP_030387649.1"/>
    </source>
</evidence>
<keyword evidence="1" id="KW-1133">Transmembrane helix</keyword>
<reference evidence="3" key="1">
    <citation type="submission" date="2025-08" db="UniProtKB">
        <authorList>
            <consortium name="RefSeq"/>
        </authorList>
    </citation>
    <scope>IDENTIFICATION</scope>
    <source>
        <strain evidence="3">11010-0011.00</strain>
        <tissue evidence="3">Whole body</tissue>
    </source>
</reference>
<keyword evidence="2" id="KW-1185">Reference proteome</keyword>
<dbReference type="AlphaFoldDB" id="A0A6J2UGV8"/>
<feature type="transmembrane region" description="Helical" evidence="1">
    <location>
        <begin position="82"/>
        <end position="104"/>
    </location>
</feature>
<gene>
    <name evidence="3" type="primary">LOC115634202</name>
</gene>
<sequence length="180" mass="20824">MLCIIFQLNSKNKLQMFPLCCCCCRLELQLTCIYIGLIEIVLAVTRLATFIRPDENIIVWRDCPNCQNMTSTLGLFPLPSYLLPRTFLFCLQLLTGVLLVVGAGRQIRHFILVYLVTSVVTTSLSLCFIIFLLVEPTQKKVPIWVLYTRWLILYGPTPYFWLVAIFYILEMLEIERAVGY</sequence>
<accession>A0A6J2UGV8</accession>
<protein>
    <submittedName>
        <fullName evidence="3">Uncharacterized protein LOC115634202</fullName>
    </submittedName>
</protein>
<dbReference type="Proteomes" id="UP000504634">
    <property type="component" value="Unplaced"/>
</dbReference>